<reference evidence="3 4" key="1">
    <citation type="submission" date="2024-01" db="EMBL/GenBank/DDBJ databases">
        <title>A draft genome for a cacao thread blight-causing isolate of Paramarasmius palmivorus.</title>
        <authorList>
            <person name="Baruah I.K."/>
            <person name="Bukari Y."/>
            <person name="Amoako-Attah I."/>
            <person name="Meinhardt L.W."/>
            <person name="Bailey B.A."/>
            <person name="Cohen S.P."/>
        </authorList>
    </citation>
    <scope>NUCLEOTIDE SEQUENCE [LARGE SCALE GENOMIC DNA]</scope>
    <source>
        <strain evidence="3 4">GH-12</strain>
    </source>
</reference>
<dbReference type="PANTHER" id="PTHR33096">
    <property type="entry name" value="CXC2 DOMAIN-CONTAINING PROTEIN"/>
    <property type="match status" value="1"/>
</dbReference>
<evidence type="ECO:0000259" key="2">
    <source>
        <dbReference type="Pfam" id="PF18803"/>
    </source>
</evidence>
<sequence length="1039" mass="118628">MSSRKRARLNVSIPELTFLTNDNILRVSSVSADGRRTNERHIPFKPIPPSPTKTSTKAQVENFAGLQECSITNGDFTMADDDEYLENGRRRWEAADNPLDDFKPRAFEYLEELLCVEGRGGVDTLCLCGSRDGVAYRCQDCSEARMSCKTCVLGQHGCRLFHFIEKWNGSFFKRTTLKSLGLKLQLGHPNGHICVMPRQARSGFVVVDIDSLQEVDVYFCMCQPQEVVGDHWQQLMRYELFPATSTQPHTAFTFRLLRFFHTLTLQGKINIYDYYILIENRMDGAKIAPQKDRYEAFRRVVREWRYLKMLKRGGAGIKFHSLVDIQRGELAPRCPACPIPGVNLPDDWQLAPASKSFIYRKFISVDVCFRLKRRKISSEQSDPGLATGLAYFVPQDQYQPFQKAVGDQKETDRCTGGRLAAIEQANVKFNKGYATTGVVLCLCARHEVVEPNGAVDLDKGEKYALTDYAISASQSLSDKSLFRVLSYNIACQYRKNFFNRLPNLPEAIRIDTDKKLWTFAVPKLHIRGHGLDCQQNFSLHLLRGVGQSDGEGSERHWGNEGPIATSTQEMGPGHRRDTIDDHFLSWTHRKRVGLGHFLLIRRKAAVKQERIHAQEFLKLSKSQAPSVEEWTKMVDNWENGVSEENPYILPDIGSTKEEVRLRFAEEEAEQAHLGVLALHEVSPSAFMQLGLELEEAQRVLALDVASENWNTAKQKTELITRRAQIQRSIGRLRTLQHIYTPLALSSATSTHETTDVVKSESIPLMLPSSLDPKVLSQPEMTSWVDMELQFRRGQMRSSIHEVHVCLSIRSRLHRKHAFDTCGQKESKKAREKMAKNDGLLEEAALKFRAAWSATKVLLGGREDLVGYPYLKDSDIRMIEEPDMTTTGNKRRVKGSQFREYETALLVEGESRKTTSWLWNLFDSSEDSKAIQEATRVEWMKARARDLRWKEELELINEEMRRTLLTLEYEAQEWVSWVAKENDSRPEGEGVTAYALRQAAIRRGLARKFQVLWNEDRDSGDLLDGPCQTSFSDDKSDDEE</sequence>
<evidence type="ECO:0000256" key="1">
    <source>
        <dbReference type="SAM" id="MobiDB-lite"/>
    </source>
</evidence>
<dbReference type="InterPro" id="IPR041457">
    <property type="entry name" value="CxC2_KDZ-assoc"/>
</dbReference>
<feature type="domain" description="CxC2-like cysteine cluster KDZ transposase-associated" evidence="2">
    <location>
        <begin position="177"/>
        <end position="284"/>
    </location>
</feature>
<dbReference type="Pfam" id="PF18803">
    <property type="entry name" value="CxC2"/>
    <property type="match status" value="1"/>
</dbReference>
<gene>
    <name evidence="3" type="ORF">VNI00_014900</name>
</gene>
<evidence type="ECO:0000313" key="3">
    <source>
        <dbReference type="EMBL" id="KAK7028210.1"/>
    </source>
</evidence>
<name>A0AAW0BR26_9AGAR</name>
<dbReference type="InterPro" id="IPR040521">
    <property type="entry name" value="KDZ"/>
</dbReference>
<dbReference type="AlphaFoldDB" id="A0AAW0BR26"/>
<proteinExistence type="predicted"/>
<dbReference type="Proteomes" id="UP001383192">
    <property type="component" value="Unassembled WGS sequence"/>
</dbReference>
<dbReference type="Pfam" id="PF18758">
    <property type="entry name" value="KDZ"/>
    <property type="match status" value="1"/>
</dbReference>
<evidence type="ECO:0000313" key="4">
    <source>
        <dbReference type="Proteomes" id="UP001383192"/>
    </source>
</evidence>
<protein>
    <recommendedName>
        <fullName evidence="2">CxC2-like cysteine cluster KDZ transposase-associated domain-containing protein</fullName>
    </recommendedName>
</protein>
<comment type="caution">
    <text evidence="3">The sequence shown here is derived from an EMBL/GenBank/DDBJ whole genome shotgun (WGS) entry which is preliminary data.</text>
</comment>
<accession>A0AAW0BR26</accession>
<dbReference type="EMBL" id="JAYKXP010000089">
    <property type="protein sequence ID" value="KAK7028210.1"/>
    <property type="molecule type" value="Genomic_DNA"/>
</dbReference>
<feature type="region of interest" description="Disordered" evidence="1">
    <location>
        <begin position="1016"/>
        <end position="1039"/>
    </location>
</feature>
<dbReference type="PANTHER" id="PTHR33096:SF1">
    <property type="entry name" value="CXC1-LIKE CYSTEINE CLUSTER ASSOCIATED WITH KDZ TRANSPOSASES DOMAIN-CONTAINING PROTEIN"/>
    <property type="match status" value="1"/>
</dbReference>
<organism evidence="3 4">
    <name type="scientific">Paramarasmius palmivorus</name>
    <dbReference type="NCBI Taxonomy" id="297713"/>
    <lineage>
        <taxon>Eukaryota</taxon>
        <taxon>Fungi</taxon>
        <taxon>Dikarya</taxon>
        <taxon>Basidiomycota</taxon>
        <taxon>Agaricomycotina</taxon>
        <taxon>Agaricomycetes</taxon>
        <taxon>Agaricomycetidae</taxon>
        <taxon>Agaricales</taxon>
        <taxon>Marasmiineae</taxon>
        <taxon>Marasmiaceae</taxon>
        <taxon>Paramarasmius</taxon>
    </lineage>
</organism>
<keyword evidence="4" id="KW-1185">Reference proteome</keyword>